<evidence type="ECO:0000313" key="2">
    <source>
        <dbReference type="Proteomes" id="UP000233551"/>
    </source>
</evidence>
<comment type="caution">
    <text evidence="1">The sequence shown here is derived from an EMBL/GenBank/DDBJ whole genome shotgun (WGS) entry which is preliminary data.</text>
</comment>
<evidence type="ECO:0000313" key="1">
    <source>
        <dbReference type="EMBL" id="PKI71123.1"/>
    </source>
</evidence>
<dbReference type="AlphaFoldDB" id="A0A2I0KS61"/>
<protein>
    <submittedName>
        <fullName evidence="1">Uncharacterized protein</fullName>
    </submittedName>
</protein>
<name>A0A2I0KS61_PUNGR</name>
<dbReference type="Proteomes" id="UP000233551">
    <property type="component" value="Unassembled WGS sequence"/>
</dbReference>
<sequence>MDPVLGGPDARPPKVPVSHVWAYRDVPDDALAVLLFVRHARRLWTLLNRVVSNYLDCVFCYPLCLRKVPSWTVEWYWRVNQDLVGIENLATSAWGSLVRTMCERLGGQFYLSLVSLSFCYGHPPRGRTFNLKGKSSPFATTAPKGFRSRLSFTLTFA</sequence>
<gene>
    <name evidence="1" type="ORF">CRG98_008491</name>
</gene>
<reference evidence="1 2" key="1">
    <citation type="submission" date="2017-11" db="EMBL/GenBank/DDBJ databases">
        <title>De-novo sequencing of pomegranate (Punica granatum L.) genome.</title>
        <authorList>
            <person name="Akparov Z."/>
            <person name="Amiraslanov A."/>
            <person name="Hajiyeva S."/>
            <person name="Abbasov M."/>
            <person name="Kaur K."/>
            <person name="Hamwieh A."/>
            <person name="Solovyev V."/>
            <person name="Salamov A."/>
            <person name="Braich B."/>
            <person name="Kosarev P."/>
            <person name="Mahmoud A."/>
            <person name="Hajiyev E."/>
            <person name="Babayeva S."/>
            <person name="Izzatullayeva V."/>
            <person name="Mammadov A."/>
            <person name="Mammadov A."/>
            <person name="Sharifova S."/>
            <person name="Ojaghi J."/>
            <person name="Eynullazada K."/>
            <person name="Bayramov B."/>
            <person name="Abdulazimova A."/>
            <person name="Shahmuradov I."/>
        </authorList>
    </citation>
    <scope>NUCLEOTIDE SEQUENCE [LARGE SCALE GENOMIC DNA]</scope>
    <source>
        <strain evidence="2">cv. AG2017</strain>
        <tissue evidence="1">Leaf</tissue>
    </source>
</reference>
<dbReference type="EMBL" id="PGOL01000399">
    <property type="protein sequence ID" value="PKI71123.1"/>
    <property type="molecule type" value="Genomic_DNA"/>
</dbReference>
<organism evidence="1 2">
    <name type="scientific">Punica granatum</name>
    <name type="common">Pomegranate</name>
    <dbReference type="NCBI Taxonomy" id="22663"/>
    <lineage>
        <taxon>Eukaryota</taxon>
        <taxon>Viridiplantae</taxon>
        <taxon>Streptophyta</taxon>
        <taxon>Embryophyta</taxon>
        <taxon>Tracheophyta</taxon>
        <taxon>Spermatophyta</taxon>
        <taxon>Magnoliopsida</taxon>
        <taxon>eudicotyledons</taxon>
        <taxon>Gunneridae</taxon>
        <taxon>Pentapetalae</taxon>
        <taxon>rosids</taxon>
        <taxon>malvids</taxon>
        <taxon>Myrtales</taxon>
        <taxon>Lythraceae</taxon>
        <taxon>Punica</taxon>
    </lineage>
</organism>
<proteinExistence type="predicted"/>
<accession>A0A2I0KS61</accession>
<keyword evidence="2" id="KW-1185">Reference proteome</keyword>